<dbReference type="InterPro" id="IPR016579">
    <property type="entry name" value="Synaptogyrin"/>
</dbReference>
<dbReference type="Proteomes" id="UP000887562">
    <property type="component" value="Unplaced"/>
</dbReference>
<evidence type="ECO:0000256" key="6">
    <source>
        <dbReference type="PROSITE-ProRule" id="PRU00581"/>
    </source>
</evidence>
<reference evidence="10" key="1">
    <citation type="submission" date="2022-11" db="UniProtKB">
        <authorList>
            <consortium name="WormBaseParasite"/>
        </authorList>
    </citation>
    <scope>IDENTIFICATION</scope>
</reference>
<evidence type="ECO:0000256" key="2">
    <source>
        <dbReference type="ARBA" id="ARBA00010252"/>
    </source>
</evidence>
<feature type="transmembrane region" description="Helical" evidence="7">
    <location>
        <begin position="73"/>
        <end position="98"/>
    </location>
</feature>
<evidence type="ECO:0000313" key="10">
    <source>
        <dbReference type="WBParaSite" id="maker-E.canG7_contigs_8536-snap-gene-0.7-mRNA-1"/>
    </source>
</evidence>
<dbReference type="WBParaSite" id="maker-E.canG7_contigs_8536-snap-gene-0.7-mRNA-1">
    <property type="protein sequence ID" value="maker-E.canG7_contigs_8536-snap-gene-0.7-mRNA-1"/>
    <property type="gene ID" value="EcG7_08063"/>
</dbReference>
<evidence type="ECO:0000259" key="8">
    <source>
        <dbReference type="PROSITE" id="PS51225"/>
    </source>
</evidence>
<accession>A0A915EW28</accession>
<feature type="transmembrane region" description="Helical" evidence="7">
    <location>
        <begin position="150"/>
        <end position="172"/>
    </location>
</feature>
<evidence type="ECO:0000256" key="4">
    <source>
        <dbReference type="ARBA" id="ARBA00022989"/>
    </source>
</evidence>
<dbReference type="GO" id="GO:0030672">
    <property type="term" value="C:synaptic vesicle membrane"/>
    <property type="evidence" value="ECO:0007669"/>
    <property type="project" value="TreeGrafter"/>
</dbReference>
<evidence type="ECO:0000313" key="9">
    <source>
        <dbReference type="Proteomes" id="UP000887562"/>
    </source>
</evidence>
<dbReference type="PROSITE" id="PS51225">
    <property type="entry name" value="MARVEL"/>
    <property type="match status" value="1"/>
</dbReference>
<evidence type="ECO:0000256" key="7">
    <source>
        <dbReference type="SAM" id="Phobius"/>
    </source>
</evidence>
<dbReference type="AlphaFoldDB" id="A0A915EW28"/>
<keyword evidence="3 6" id="KW-0812">Transmembrane</keyword>
<proteinExistence type="inferred from homology"/>
<dbReference type="PANTHER" id="PTHR10838">
    <property type="entry name" value="SYNAPTOGYRIN"/>
    <property type="match status" value="1"/>
</dbReference>
<evidence type="ECO:0000256" key="3">
    <source>
        <dbReference type="ARBA" id="ARBA00022692"/>
    </source>
</evidence>
<name>A0A915EW28_9CEST</name>
<dbReference type="GO" id="GO:0031594">
    <property type="term" value="C:neuromuscular junction"/>
    <property type="evidence" value="ECO:0007669"/>
    <property type="project" value="TreeGrafter"/>
</dbReference>
<feature type="transmembrane region" description="Helical" evidence="7">
    <location>
        <begin position="7"/>
        <end position="28"/>
    </location>
</feature>
<sequence length="361" mass="41032">HHITVLVRNIIVIIVTGTSFVEMGVYGYKADLRSLLTSPDFVLRGVSVVTCIDRDGYFTGRCMFYSSGSACSFALSVTSLGLIFCLVYMAIDAGFLCLPQKYRRYIAMFELGFSGFWTCAFFILFCYMADHWRISDADPNDLDLISLNNIRASIAFAFFSIFSWGGMTYTAYNRYISIQNYNQYADDVTEASRDPHRSETGGGYIDYFNHSPSVAQASFDASATMDDEFIADGQHRAGDTDLSSTILWCYSHSCIASPHCHHMLPLYIPFIHPPKLCELDPLLSFLNYGLIFPIANNVSGYLKASFSFITHMCCVHANGFHKVMYLIDEKFWDWYNAMIKEHQKCAEYTHTWFYVLCGLLQ</sequence>
<keyword evidence="5 6" id="KW-0472">Membrane</keyword>
<dbReference type="PANTHER" id="PTHR10838:SF20">
    <property type="entry name" value="SYNAPTOGYRIN"/>
    <property type="match status" value="1"/>
</dbReference>
<dbReference type="InterPro" id="IPR008253">
    <property type="entry name" value="Marvel"/>
</dbReference>
<protein>
    <submittedName>
        <fullName evidence="10">MARVEL domain-containing protein</fullName>
    </submittedName>
</protein>
<comment type="subcellular location">
    <subcellularLocation>
        <location evidence="1">Membrane</location>
        <topology evidence="1">Multi-pass membrane protein</topology>
    </subcellularLocation>
</comment>
<organism evidence="9 10">
    <name type="scientific">Echinococcus canadensis</name>
    <dbReference type="NCBI Taxonomy" id="519352"/>
    <lineage>
        <taxon>Eukaryota</taxon>
        <taxon>Metazoa</taxon>
        <taxon>Spiralia</taxon>
        <taxon>Lophotrochozoa</taxon>
        <taxon>Platyhelminthes</taxon>
        <taxon>Cestoda</taxon>
        <taxon>Eucestoda</taxon>
        <taxon>Cyclophyllidea</taxon>
        <taxon>Taeniidae</taxon>
        <taxon>Echinococcus</taxon>
        <taxon>Echinococcus canadensis group</taxon>
    </lineage>
</organism>
<feature type="transmembrane region" description="Helical" evidence="7">
    <location>
        <begin position="105"/>
        <end position="130"/>
    </location>
</feature>
<comment type="similarity">
    <text evidence="2">Belongs to the synaptogyrin family.</text>
</comment>
<keyword evidence="9" id="KW-1185">Reference proteome</keyword>
<evidence type="ECO:0000256" key="5">
    <source>
        <dbReference type="ARBA" id="ARBA00023136"/>
    </source>
</evidence>
<feature type="domain" description="MARVEL" evidence="8">
    <location>
        <begin position="35"/>
        <end position="176"/>
    </location>
</feature>
<keyword evidence="4 7" id="KW-1133">Transmembrane helix</keyword>
<evidence type="ECO:0000256" key="1">
    <source>
        <dbReference type="ARBA" id="ARBA00004141"/>
    </source>
</evidence>
<dbReference type="Pfam" id="PF01284">
    <property type="entry name" value="MARVEL"/>
    <property type="match status" value="1"/>
</dbReference>